<evidence type="ECO:0000256" key="1">
    <source>
        <dbReference type="SAM" id="MobiDB-lite"/>
    </source>
</evidence>
<dbReference type="EMBL" id="JBDFQZ010000008">
    <property type="protein sequence ID" value="KAK9700198.1"/>
    <property type="molecule type" value="Genomic_DNA"/>
</dbReference>
<proteinExistence type="predicted"/>
<keyword evidence="3" id="KW-1185">Reference proteome</keyword>
<reference evidence="2" key="1">
    <citation type="submission" date="2024-03" db="EMBL/GenBank/DDBJ databases">
        <title>WGS assembly of Saponaria officinalis var. Norfolk2.</title>
        <authorList>
            <person name="Jenkins J."/>
            <person name="Shu S."/>
            <person name="Grimwood J."/>
            <person name="Barry K."/>
            <person name="Goodstein D."/>
            <person name="Schmutz J."/>
            <person name="Leebens-Mack J."/>
            <person name="Osbourn A."/>
        </authorList>
    </citation>
    <scope>NUCLEOTIDE SEQUENCE [LARGE SCALE GENOMIC DNA]</scope>
    <source>
        <strain evidence="2">JIC</strain>
    </source>
</reference>
<feature type="compositionally biased region" description="Polar residues" evidence="1">
    <location>
        <begin position="102"/>
        <end position="124"/>
    </location>
</feature>
<dbReference type="Proteomes" id="UP001443914">
    <property type="component" value="Unassembled WGS sequence"/>
</dbReference>
<dbReference type="AlphaFoldDB" id="A0AAW1JB84"/>
<protein>
    <submittedName>
        <fullName evidence="2">Uncharacterized protein</fullName>
    </submittedName>
</protein>
<evidence type="ECO:0000313" key="3">
    <source>
        <dbReference type="Proteomes" id="UP001443914"/>
    </source>
</evidence>
<name>A0AAW1JB84_SAPOF</name>
<dbReference type="PANTHER" id="PTHR36373:SF1">
    <property type="entry name" value="EXPRESSED PROTEIN"/>
    <property type="match status" value="1"/>
</dbReference>
<feature type="compositionally biased region" description="Basic and acidic residues" evidence="1">
    <location>
        <begin position="186"/>
        <end position="201"/>
    </location>
</feature>
<dbReference type="PANTHER" id="PTHR36373">
    <property type="entry name" value="EXPRESSED PROTEIN"/>
    <property type="match status" value="1"/>
</dbReference>
<feature type="region of interest" description="Disordered" evidence="1">
    <location>
        <begin position="156"/>
        <end position="208"/>
    </location>
</feature>
<feature type="region of interest" description="Disordered" evidence="1">
    <location>
        <begin position="98"/>
        <end position="132"/>
    </location>
</feature>
<sequence>MEPAKIDWELIDSVFVEDQVYENINAPQWVDLLSPISPNSSQNDVTWFCRKDCKHPRTAEDFLNSTPPCSSSKLLRSVSVSKLIEIVDWTRREPNLKKRTGVVQSSTTNDDAENQNPNFSTPTNKIKRADEAKKAPISLALNNIRRKEEEKMLLPIRTNPPTPQGFSATRDPDSVKSTPSKGPKSRLMEKDIVEKHDEHRTKNASMSEGKERRAFDVFWFFKPCTLST</sequence>
<evidence type="ECO:0000313" key="2">
    <source>
        <dbReference type="EMBL" id="KAK9700198.1"/>
    </source>
</evidence>
<accession>A0AAW1JB84</accession>
<comment type="caution">
    <text evidence="2">The sequence shown here is derived from an EMBL/GenBank/DDBJ whole genome shotgun (WGS) entry which is preliminary data.</text>
</comment>
<gene>
    <name evidence="2" type="ORF">RND81_08G223000</name>
</gene>
<organism evidence="2 3">
    <name type="scientific">Saponaria officinalis</name>
    <name type="common">Common soapwort</name>
    <name type="synonym">Lychnis saponaria</name>
    <dbReference type="NCBI Taxonomy" id="3572"/>
    <lineage>
        <taxon>Eukaryota</taxon>
        <taxon>Viridiplantae</taxon>
        <taxon>Streptophyta</taxon>
        <taxon>Embryophyta</taxon>
        <taxon>Tracheophyta</taxon>
        <taxon>Spermatophyta</taxon>
        <taxon>Magnoliopsida</taxon>
        <taxon>eudicotyledons</taxon>
        <taxon>Gunneridae</taxon>
        <taxon>Pentapetalae</taxon>
        <taxon>Caryophyllales</taxon>
        <taxon>Caryophyllaceae</taxon>
        <taxon>Caryophylleae</taxon>
        <taxon>Saponaria</taxon>
    </lineage>
</organism>